<dbReference type="PANTHER" id="PTHR47017:SF1">
    <property type="entry name" value="ACYL-COA"/>
    <property type="match status" value="1"/>
</dbReference>
<dbReference type="Gene3D" id="3.40.630.30">
    <property type="match status" value="1"/>
</dbReference>
<sequence length="386" mass="43015">MPDGREELTLRSVGGVGALAPGDWDACAGADNPFVSHAFFQALEESGAASPRTGWTPCHLAVEDGAGRALGVAPLYAKTHSFGEYVFDWGWAEAWSRVGGRYYPKLQCAVPFTPVPGPRLLVRPEARSTGVGALLARGIAHLAAEMEWSSAHITFCTREEAELFAAQGWLTRLGEQYHWHNRGYRSFEDFLETLSSRKRKAIRKERERANGHGLAIRTLTGGEIRARHWDAFHRFYLDTVERKCAEAYLPREFFHRLGAELGERVVLMVAEDGARMVAGALNLLGGDALFGRNWGAAVDLPFLHFEMCYYRALDYAIARGLARVEAGAQGEHKISRGYLPVSTYSAHWIREAPLRDAIADFLLRERDLVAADIAERQRLGPYRQVD</sequence>
<dbReference type="InterPro" id="IPR007434">
    <property type="entry name" value="FemAB-like"/>
</dbReference>
<accession>A0A212IWS3</accession>
<name>A0A212IWS3_9PROT</name>
<dbReference type="InterPro" id="IPR016181">
    <property type="entry name" value="Acyl_CoA_acyltransferase"/>
</dbReference>
<dbReference type="AlphaFoldDB" id="A0A212IWS3"/>
<dbReference type="Pfam" id="PF04339">
    <property type="entry name" value="FemAB_like"/>
    <property type="match status" value="1"/>
</dbReference>
<dbReference type="PANTHER" id="PTHR47017">
    <property type="entry name" value="ACYL-COA"/>
    <property type="match status" value="1"/>
</dbReference>
<proteinExistence type="predicted"/>
<evidence type="ECO:0000313" key="1">
    <source>
        <dbReference type="EMBL" id="SBV91658.1"/>
    </source>
</evidence>
<organism evidence="1">
    <name type="scientific">uncultured Alphaproteobacteria bacterium</name>
    <dbReference type="NCBI Taxonomy" id="91750"/>
    <lineage>
        <taxon>Bacteria</taxon>
        <taxon>Pseudomonadati</taxon>
        <taxon>Pseudomonadota</taxon>
        <taxon>Alphaproteobacteria</taxon>
        <taxon>environmental samples</taxon>
    </lineage>
</organism>
<gene>
    <name evidence="1" type="ORF">KL86APRO_10154</name>
</gene>
<reference evidence="1" key="1">
    <citation type="submission" date="2016-04" db="EMBL/GenBank/DDBJ databases">
        <authorList>
            <person name="Evans L.H."/>
            <person name="Alamgir A."/>
            <person name="Owens N."/>
            <person name="Weber N.D."/>
            <person name="Virtaneva K."/>
            <person name="Barbian K."/>
            <person name="Babar A."/>
            <person name="Rosenke K."/>
        </authorList>
    </citation>
    <scope>NUCLEOTIDE SEQUENCE</scope>
    <source>
        <strain evidence="1">86</strain>
    </source>
</reference>
<protein>
    <recommendedName>
        <fullName evidence="2">GNAT family N-acetyltransferase</fullName>
    </recommendedName>
</protein>
<dbReference type="EMBL" id="FLUO01000001">
    <property type="protein sequence ID" value="SBV91658.1"/>
    <property type="molecule type" value="Genomic_DNA"/>
</dbReference>
<evidence type="ECO:0008006" key="2">
    <source>
        <dbReference type="Google" id="ProtNLM"/>
    </source>
</evidence>
<dbReference type="SUPFAM" id="SSF55729">
    <property type="entry name" value="Acyl-CoA N-acyltransferases (Nat)"/>
    <property type="match status" value="1"/>
</dbReference>